<proteinExistence type="predicted"/>
<keyword evidence="4" id="KW-1185">Reference proteome</keyword>
<evidence type="ECO:0000256" key="2">
    <source>
        <dbReference type="SAM" id="Phobius"/>
    </source>
</evidence>
<feature type="transmembrane region" description="Helical" evidence="2">
    <location>
        <begin position="352"/>
        <end position="371"/>
    </location>
</feature>
<feature type="transmembrane region" description="Helical" evidence="2">
    <location>
        <begin position="237"/>
        <end position="256"/>
    </location>
</feature>
<sequence length="531" mass="58077">MSFARFRSASLCLARFPCDRADREETGDSGTNLRSAYHRAPRPRARPRDGARVAVFRHGEMPLGRVGCGALQSVLPAPALPRPRLLEITWPIFSENLLHMLVGVFGVWLVSRLSDEAAAAYGLSNQIMLTFMITFRFVSVGASVVVTQYLGARDRAGAEQVARASLAANLWLGVFSFAVIAIGARPLLELMRLPPSLFPIAEPYLIAVGVMLAFDAVNFSMGSVLRAHTYTRDTLRLIVVMYVVQLALSLPLMFGVAGAPGLGMMGLALAAVVGRALSFWMHRQLWISRLGIRPTFEDFWRIRPDRLREMLHIGLPGAGENVVYRISFMIILAMVANMGQTALTTHTYTMQIMHFLLLFGMAIGFGTEIVVGHHIGAGDLQGADRLVRGGLAIGFCVCVSLVLATALLGPHLLGLFSRDPEVIATGSRLLWLTLLVEPGRTLNLVVINGLRATGDARFPVGFGVFSMFAVAVGLSWLLGVHLGWGLAGVWVAYAADEWVRGLVMAARWHFLGWVPHARRTFRRVRLSSRPA</sequence>
<feature type="transmembrane region" description="Helical" evidence="2">
    <location>
        <begin position="164"/>
        <end position="184"/>
    </location>
</feature>
<dbReference type="KEGG" id="scl:sce1470"/>
<feature type="transmembrane region" description="Helical" evidence="2">
    <location>
        <begin position="92"/>
        <end position="111"/>
    </location>
</feature>
<evidence type="ECO:0000313" key="3">
    <source>
        <dbReference type="EMBL" id="CAN91628.1"/>
    </source>
</evidence>
<evidence type="ECO:0000256" key="1">
    <source>
        <dbReference type="SAM" id="MobiDB-lite"/>
    </source>
</evidence>
<dbReference type="GO" id="GO:0042910">
    <property type="term" value="F:xenobiotic transmembrane transporter activity"/>
    <property type="evidence" value="ECO:0007669"/>
    <property type="project" value="InterPro"/>
</dbReference>
<feature type="region of interest" description="Disordered" evidence="1">
    <location>
        <begin position="22"/>
        <end position="46"/>
    </location>
</feature>
<dbReference type="PANTHER" id="PTHR42925">
    <property type="entry name" value="MULTIDRUG AND TOXIN EFFLUX PROTEIN MATE FAMILY"/>
    <property type="match status" value="1"/>
</dbReference>
<feature type="transmembrane region" description="Helical" evidence="2">
    <location>
        <begin position="458"/>
        <end position="478"/>
    </location>
</feature>
<name>A9FC58_SORC5</name>
<keyword evidence="2" id="KW-1133">Transmembrane helix</keyword>
<accession>A9FC58</accession>
<dbReference type="EMBL" id="AM746676">
    <property type="protein sequence ID" value="CAN91628.1"/>
    <property type="molecule type" value="Genomic_DNA"/>
</dbReference>
<dbReference type="PANTHER" id="PTHR42925:SF1">
    <property type="entry name" value="VIRULENCE FACTOR MVIN"/>
    <property type="match status" value="1"/>
</dbReference>
<keyword evidence="2" id="KW-0812">Transmembrane</keyword>
<feature type="transmembrane region" description="Helical" evidence="2">
    <location>
        <begin position="204"/>
        <end position="225"/>
    </location>
</feature>
<protein>
    <submittedName>
        <fullName evidence="3">MATE efflux family protein</fullName>
    </submittedName>
</protein>
<dbReference type="NCBIfam" id="TIGR00797">
    <property type="entry name" value="matE"/>
    <property type="match status" value="1"/>
</dbReference>
<feature type="compositionally biased region" description="Basic residues" evidence="1">
    <location>
        <begin position="36"/>
        <end position="45"/>
    </location>
</feature>
<dbReference type="GO" id="GO:0016020">
    <property type="term" value="C:membrane"/>
    <property type="evidence" value="ECO:0007669"/>
    <property type="project" value="InterPro"/>
</dbReference>
<dbReference type="eggNOG" id="COG0534">
    <property type="taxonomic scope" value="Bacteria"/>
</dbReference>
<feature type="transmembrane region" description="Helical" evidence="2">
    <location>
        <begin position="391"/>
        <end position="409"/>
    </location>
</feature>
<dbReference type="CDD" id="cd13134">
    <property type="entry name" value="MATE_like_8"/>
    <property type="match status" value="1"/>
</dbReference>
<feature type="transmembrane region" description="Helical" evidence="2">
    <location>
        <begin position="322"/>
        <end position="340"/>
    </location>
</feature>
<dbReference type="HOGENOM" id="CLU_012893_5_3_7"/>
<evidence type="ECO:0000313" key="4">
    <source>
        <dbReference type="Proteomes" id="UP000002139"/>
    </source>
</evidence>
<dbReference type="InterPro" id="IPR047135">
    <property type="entry name" value="YsiQ"/>
</dbReference>
<dbReference type="BioCyc" id="SCEL448385:SCE_RS07605-MONOMER"/>
<reference evidence="3 4" key="1">
    <citation type="journal article" date="2007" name="Nat. Biotechnol.">
        <title>Complete genome sequence of the myxobacterium Sorangium cellulosum.</title>
        <authorList>
            <person name="Schneiker S."/>
            <person name="Perlova O."/>
            <person name="Kaiser O."/>
            <person name="Gerth K."/>
            <person name="Alici A."/>
            <person name="Altmeyer M.O."/>
            <person name="Bartels D."/>
            <person name="Bekel T."/>
            <person name="Beyer S."/>
            <person name="Bode E."/>
            <person name="Bode H.B."/>
            <person name="Bolten C.J."/>
            <person name="Choudhuri J.V."/>
            <person name="Doss S."/>
            <person name="Elnakady Y.A."/>
            <person name="Frank B."/>
            <person name="Gaigalat L."/>
            <person name="Goesmann A."/>
            <person name="Groeger C."/>
            <person name="Gross F."/>
            <person name="Jelsbak L."/>
            <person name="Jelsbak L."/>
            <person name="Kalinowski J."/>
            <person name="Kegler C."/>
            <person name="Knauber T."/>
            <person name="Konietzny S."/>
            <person name="Kopp M."/>
            <person name="Krause L."/>
            <person name="Krug D."/>
            <person name="Linke B."/>
            <person name="Mahmud T."/>
            <person name="Martinez-Arias R."/>
            <person name="McHardy A.C."/>
            <person name="Merai M."/>
            <person name="Meyer F."/>
            <person name="Mormann S."/>
            <person name="Munoz-Dorado J."/>
            <person name="Perez J."/>
            <person name="Pradella S."/>
            <person name="Rachid S."/>
            <person name="Raddatz G."/>
            <person name="Rosenau F."/>
            <person name="Rueckert C."/>
            <person name="Sasse F."/>
            <person name="Scharfe M."/>
            <person name="Schuster S.C."/>
            <person name="Suen G."/>
            <person name="Treuner-Lange A."/>
            <person name="Velicer G.J."/>
            <person name="Vorholter F.-J."/>
            <person name="Weissman K.J."/>
            <person name="Welch R.D."/>
            <person name="Wenzel S.C."/>
            <person name="Whitworth D.E."/>
            <person name="Wilhelm S."/>
            <person name="Wittmann C."/>
            <person name="Bloecker H."/>
            <person name="Puehler A."/>
            <person name="Mueller R."/>
        </authorList>
    </citation>
    <scope>NUCLEOTIDE SEQUENCE [LARGE SCALE GENOMIC DNA]</scope>
    <source>
        <strain evidence="4">So ce56</strain>
    </source>
</reference>
<dbReference type="Pfam" id="PF01554">
    <property type="entry name" value="MatE"/>
    <property type="match status" value="2"/>
</dbReference>
<keyword evidence="2" id="KW-0472">Membrane</keyword>
<dbReference type="Proteomes" id="UP000002139">
    <property type="component" value="Chromosome"/>
</dbReference>
<feature type="transmembrane region" description="Helical" evidence="2">
    <location>
        <begin position="131"/>
        <end position="152"/>
    </location>
</feature>
<organism evidence="3 4">
    <name type="scientific">Sorangium cellulosum (strain So ce56)</name>
    <name type="common">Polyangium cellulosum (strain So ce56)</name>
    <dbReference type="NCBI Taxonomy" id="448385"/>
    <lineage>
        <taxon>Bacteria</taxon>
        <taxon>Pseudomonadati</taxon>
        <taxon>Myxococcota</taxon>
        <taxon>Polyangia</taxon>
        <taxon>Polyangiales</taxon>
        <taxon>Polyangiaceae</taxon>
        <taxon>Sorangium</taxon>
    </lineage>
</organism>
<gene>
    <name evidence="3" type="ordered locus">sce1470</name>
</gene>
<dbReference type="GO" id="GO:0015297">
    <property type="term" value="F:antiporter activity"/>
    <property type="evidence" value="ECO:0007669"/>
    <property type="project" value="InterPro"/>
</dbReference>
<dbReference type="InterPro" id="IPR002528">
    <property type="entry name" value="MATE_fam"/>
</dbReference>
<dbReference type="STRING" id="448385.sce1470"/>
<dbReference type="AlphaFoldDB" id="A9FC58"/>